<dbReference type="EMBL" id="UHIP01000001">
    <property type="protein sequence ID" value="SUP20618.1"/>
    <property type="molecule type" value="Genomic_DNA"/>
</dbReference>
<organism evidence="2 3">
    <name type="scientific">Vibrio fluvialis</name>
    <dbReference type="NCBI Taxonomy" id="676"/>
    <lineage>
        <taxon>Bacteria</taxon>
        <taxon>Pseudomonadati</taxon>
        <taxon>Pseudomonadota</taxon>
        <taxon>Gammaproteobacteria</taxon>
        <taxon>Vibrionales</taxon>
        <taxon>Vibrionaceae</taxon>
        <taxon>Vibrio</taxon>
    </lineage>
</organism>
<name>A0AAX2LKG1_VIBFL</name>
<sequence>MKHFVSIHTLCASINGSSTATAAPMSADRRCDDNKSKDI</sequence>
<evidence type="ECO:0000313" key="3">
    <source>
        <dbReference type="Proteomes" id="UP000254626"/>
    </source>
</evidence>
<evidence type="ECO:0000313" key="2">
    <source>
        <dbReference type="EMBL" id="SUP20618.1"/>
    </source>
</evidence>
<reference evidence="2 3" key="1">
    <citation type="submission" date="2018-06" db="EMBL/GenBank/DDBJ databases">
        <authorList>
            <consortium name="Pathogen Informatics"/>
            <person name="Doyle S."/>
        </authorList>
    </citation>
    <scope>NUCLEOTIDE SEQUENCE [LARGE SCALE GENOMIC DNA]</scope>
    <source>
        <strain evidence="2 3">NCTC11327</strain>
    </source>
</reference>
<protein>
    <submittedName>
        <fullName evidence="2">Uncharacterized protein</fullName>
    </submittedName>
</protein>
<dbReference type="AlphaFoldDB" id="A0AAX2LKG1"/>
<feature type="region of interest" description="Disordered" evidence="1">
    <location>
        <begin position="19"/>
        <end position="39"/>
    </location>
</feature>
<dbReference type="Proteomes" id="UP000254626">
    <property type="component" value="Unassembled WGS sequence"/>
</dbReference>
<proteinExistence type="predicted"/>
<comment type="caution">
    <text evidence="2">The sequence shown here is derived from an EMBL/GenBank/DDBJ whole genome shotgun (WGS) entry which is preliminary data.</text>
</comment>
<evidence type="ECO:0000256" key="1">
    <source>
        <dbReference type="SAM" id="MobiDB-lite"/>
    </source>
</evidence>
<accession>A0AAX2LKG1</accession>
<gene>
    <name evidence="2" type="ORF">NCTC11327_00447</name>
</gene>
<feature type="compositionally biased region" description="Basic and acidic residues" evidence="1">
    <location>
        <begin position="27"/>
        <end position="39"/>
    </location>
</feature>